<dbReference type="PANTHER" id="PTHR19317">
    <property type="entry name" value="PRENYLATED RAB ACCEPTOR 1-RELATED"/>
    <property type="match status" value="1"/>
</dbReference>
<feature type="transmembrane region" description="Helical" evidence="5">
    <location>
        <begin position="132"/>
        <end position="158"/>
    </location>
</feature>
<dbReference type="EMBL" id="JAKCXM010000161">
    <property type="protein sequence ID" value="KAJ0400153.1"/>
    <property type="molecule type" value="Genomic_DNA"/>
</dbReference>
<dbReference type="InterPro" id="IPR004895">
    <property type="entry name" value="Prenylated_rab_accept_PRA1"/>
</dbReference>
<dbReference type="GO" id="GO:0016020">
    <property type="term" value="C:membrane"/>
    <property type="evidence" value="ECO:0007669"/>
    <property type="project" value="UniProtKB-SubCell"/>
</dbReference>
<evidence type="ECO:0000313" key="7">
    <source>
        <dbReference type="Proteomes" id="UP001209570"/>
    </source>
</evidence>
<accession>A0AAD5Q8B2</accession>
<keyword evidence="2 5" id="KW-0812">Transmembrane</keyword>
<organism evidence="6 7">
    <name type="scientific">Pythium insidiosum</name>
    <name type="common">Pythiosis disease agent</name>
    <dbReference type="NCBI Taxonomy" id="114742"/>
    <lineage>
        <taxon>Eukaryota</taxon>
        <taxon>Sar</taxon>
        <taxon>Stramenopiles</taxon>
        <taxon>Oomycota</taxon>
        <taxon>Peronosporomycetes</taxon>
        <taxon>Pythiales</taxon>
        <taxon>Pythiaceae</taxon>
        <taxon>Pythium</taxon>
    </lineage>
</organism>
<comment type="subcellular location">
    <subcellularLocation>
        <location evidence="1 5">Membrane</location>
        <topology evidence="1 5">Multi-pass membrane protein</topology>
    </subcellularLocation>
</comment>
<evidence type="ECO:0000256" key="4">
    <source>
        <dbReference type="ARBA" id="ARBA00023136"/>
    </source>
</evidence>
<evidence type="ECO:0000256" key="2">
    <source>
        <dbReference type="ARBA" id="ARBA00022692"/>
    </source>
</evidence>
<protein>
    <recommendedName>
        <fullName evidence="5">PRA1 family protein</fullName>
    </recommendedName>
</protein>
<dbReference type="GO" id="GO:0005794">
    <property type="term" value="C:Golgi apparatus"/>
    <property type="evidence" value="ECO:0007669"/>
    <property type="project" value="TreeGrafter"/>
</dbReference>
<keyword evidence="3 5" id="KW-1133">Transmembrane helix</keyword>
<proteinExistence type="inferred from homology"/>
<evidence type="ECO:0000313" key="6">
    <source>
        <dbReference type="EMBL" id="KAJ0400153.1"/>
    </source>
</evidence>
<dbReference type="AlphaFoldDB" id="A0AAD5Q8B2"/>
<evidence type="ECO:0000256" key="3">
    <source>
        <dbReference type="ARBA" id="ARBA00022989"/>
    </source>
</evidence>
<sequence>MKGEEGSISVEIRADGLQRVKEQLSQVVDIRNVRGLGLFFGFGEEKPFNIPKREDLAPRTRKNIVFFATNYAISAALVGVVTILLNPVFLFVLICIGGFWLYGSSVASSDPNGTVVVFGRALTPEQRKMGQIAVSLGVIVLFGGSILFTICSASAALATAHAILRDCPIVRNEDELGFLDENAAKVANTV</sequence>
<feature type="transmembrane region" description="Helical" evidence="5">
    <location>
        <begin position="71"/>
        <end position="102"/>
    </location>
</feature>
<comment type="caution">
    <text evidence="6">The sequence shown here is derived from an EMBL/GenBank/DDBJ whole genome shotgun (WGS) entry which is preliminary data.</text>
</comment>
<dbReference type="PANTHER" id="PTHR19317:SF0">
    <property type="entry name" value="PRENYLATED RAB ACCEPTOR PROTEIN 1"/>
    <property type="match status" value="1"/>
</dbReference>
<gene>
    <name evidence="6" type="ORF">P43SY_007172</name>
</gene>
<keyword evidence="7" id="KW-1185">Reference proteome</keyword>
<comment type="similarity">
    <text evidence="5">Belongs to the PRA1 family.</text>
</comment>
<keyword evidence="4 5" id="KW-0472">Membrane</keyword>
<evidence type="ECO:0000256" key="1">
    <source>
        <dbReference type="ARBA" id="ARBA00004141"/>
    </source>
</evidence>
<name>A0AAD5Q8B2_PYTIN</name>
<reference evidence="6" key="1">
    <citation type="submission" date="2021-12" db="EMBL/GenBank/DDBJ databases">
        <title>Prjna785345.</title>
        <authorList>
            <person name="Rujirawat T."/>
            <person name="Krajaejun T."/>
        </authorList>
    </citation>
    <scope>NUCLEOTIDE SEQUENCE</scope>
    <source>
        <strain evidence="6">Pi057C3</strain>
    </source>
</reference>
<evidence type="ECO:0000256" key="5">
    <source>
        <dbReference type="RuleBase" id="RU363107"/>
    </source>
</evidence>
<dbReference type="Pfam" id="PF03208">
    <property type="entry name" value="PRA1"/>
    <property type="match status" value="1"/>
</dbReference>
<dbReference type="Proteomes" id="UP001209570">
    <property type="component" value="Unassembled WGS sequence"/>
</dbReference>